<dbReference type="SUPFAM" id="SSF56349">
    <property type="entry name" value="DNA breaking-rejoining enzymes"/>
    <property type="match status" value="1"/>
</dbReference>
<proteinExistence type="predicted"/>
<dbReference type="GO" id="GO:0015074">
    <property type="term" value="P:DNA integration"/>
    <property type="evidence" value="ECO:0007669"/>
    <property type="project" value="InterPro"/>
</dbReference>
<reference evidence="2 3" key="1">
    <citation type="journal article" date="2002" name="Nature">
        <title>Comparison of the genomes of two Xanthomonas pathogens with differing host specificities.</title>
        <authorList>
            <person name="da Silva A.C."/>
            <person name="Ferro J.A."/>
            <person name="Reinach F.C."/>
            <person name="Farah C.S."/>
            <person name="Furlan L.R."/>
            <person name="Quaggio R.B."/>
            <person name="Monteiro-Vitorello C.B."/>
            <person name="Van Sluys M.A."/>
            <person name="Almeida N.F."/>
            <person name="Alves L.M."/>
            <person name="do Amaral A.M."/>
            <person name="Bertolini M.C."/>
            <person name="Camargo L.E."/>
            <person name="Camarotte G."/>
            <person name="Cannavan F."/>
            <person name="Cardozo J."/>
            <person name="Chambergo F."/>
            <person name="Ciapina L.P."/>
            <person name="Cicarelli R.M."/>
            <person name="Coutinho L.L."/>
            <person name="Cursino-Santos J.R."/>
            <person name="El-Dorry H."/>
            <person name="Faria J.B."/>
            <person name="Ferreira A.J."/>
            <person name="Ferreira R.C."/>
            <person name="Ferro M.I."/>
            <person name="Formighieri E.F."/>
            <person name="Franco M.C."/>
            <person name="Greggio C.C."/>
            <person name="Gruber A."/>
            <person name="Katsuyama A.M."/>
            <person name="Kishi L.T."/>
            <person name="Leite R.P."/>
            <person name="Lemos E.G."/>
            <person name="Lemos M.V."/>
            <person name="Locali E.C."/>
            <person name="Machado M.A."/>
            <person name="Madeira A.M."/>
            <person name="Martinez-Rossi N.M."/>
            <person name="Martins E.C."/>
            <person name="Meidanis J."/>
            <person name="Menck C.F."/>
            <person name="Miyaki C.Y."/>
            <person name="Moon D.H."/>
            <person name="Moreira L.M."/>
            <person name="Novo M.T."/>
            <person name="Okura V.K."/>
            <person name="Oliveira M.C."/>
            <person name="Oliveira V.R."/>
            <person name="Pereira H.A."/>
            <person name="Rossi A."/>
            <person name="Sena J.A."/>
            <person name="Silva C."/>
            <person name="de Souza R.F."/>
            <person name="Spinola L.A."/>
            <person name="Takita M.A."/>
            <person name="Tamura R.E."/>
            <person name="Teixeira E.C."/>
            <person name="Tezza R.I."/>
            <person name="Trindade dos Santos M."/>
            <person name="Truffi D."/>
            <person name="Tsai S.M."/>
            <person name="White F.F."/>
            <person name="Setubal J.C."/>
            <person name="Kitajima J.P."/>
        </authorList>
    </citation>
    <scope>NUCLEOTIDE SEQUENCE [LARGE SCALE GENOMIC DNA]</scope>
    <source>
        <strain evidence="2 3">306</strain>
    </source>
</reference>
<keyword evidence="1" id="KW-0233">DNA recombination</keyword>
<evidence type="ECO:0000313" key="2">
    <source>
        <dbReference type="EMBL" id="AAM38769.1"/>
    </source>
</evidence>
<dbReference type="EMBL" id="AE008923">
    <property type="protein sequence ID" value="AAM38769.1"/>
    <property type="molecule type" value="Genomic_DNA"/>
</dbReference>
<organism evidence="2 3">
    <name type="scientific">Xanthomonas axonopodis pv. citri (strain 306)</name>
    <dbReference type="NCBI Taxonomy" id="190486"/>
    <lineage>
        <taxon>Bacteria</taxon>
        <taxon>Pseudomonadati</taxon>
        <taxon>Pseudomonadota</taxon>
        <taxon>Gammaproteobacteria</taxon>
        <taxon>Lysobacterales</taxon>
        <taxon>Lysobacteraceae</taxon>
        <taxon>Xanthomonas</taxon>
    </lineage>
</organism>
<gene>
    <name evidence="2" type="ordered locus">XAC3932</name>
</gene>
<evidence type="ECO:0000256" key="1">
    <source>
        <dbReference type="ARBA" id="ARBA00023172"/>
    </source>
</evidence>
<dbReference type="InterPro" id="IPR011010">
    <property type="entry name" value="DNA_brk_join_enz"/>
</dbReference>
<sequence length="424" mass="47693">MASLELVKLASLLPAITDEKVSWPSTDGHSATPVPLLFWSDGTPWREANLWIAQKAVGTKFATLNSLMSHLLAFAKWLERTGVTWCHFPALESERCLYRFRGALKTALDYGEISPHTASNRMRAIVQFYSWVSMVGLLSPDWPMWKERSLGIRLPDKFGFERTLMTRTTNLAISSKRAVGEKLEDGLYPVTKSTEREILRFVKKNGSIELFHILSIGFRTGMRLGTIADLKVASLQRATADPLMAGFFRVQVGPQAHPPVATKNGVNGAIRIHEEDRDALLSYAASSRRLKRQARTALKDRNLVFLTVAGRPYAGTDQNNYRAVEMELSRLRRLALQLGNGCLVDFRFHRSRASFGSNVARLLLSRLPTDSALQLLQELMLHSEIATTLMYVKFAERSIALEDASDAFTKEFLKLADRNEQHDP</sequence>
<dbReference type="GO" id="GO:0003677">
    <property type="term" value="F:DNA binding"/>
    <property type="evidence" value="ECO:0007669"/>
    <property type="project" value="InterPro"/>
</dbReference>
<name>A0AAI7ZIJ0_XANAC</name>
<evidence type="ECO:0000313" key="3">
    <source>
        <dbReference type="Proteomes" id="UP000000576"/>
    </source>
</evidence>
<dbReference type="GO" id="GO:0006310">
    <property type="term" value="P:DNA recombination"/>
    <property type="evidence" value="ECO:0007669"/>
    <property type="project" value="UniProtKB-KW"/>
</dbReference>
<dbReference type="AlphaFoldDB" id="A0AAI7ZIJ0"/>
<accession>A0AAI7ZIJ0</accession>
<dbReference type="KEGG" id="xac:XAC3932"/>
<dbReference type="Gene3D" id="1.10.443.10">
    <property type="entry name" value="Intergrase catalytic core"/>
    <property type="match status" value="1"/>
</dbReference>
<protein>
    <submittedName>
        <fullName evidence="2">Integrase/recombinase</fullName>
    </submittedName>
</protein>
<dbReference type="CDD" id="cd00397">
    <property type="entry name" value="DNA_BRE_C"/>
    <property type="match status" value="1"/>
</dbReference>
<dbReference type="Proteomes" id="UP000000576">
    <property type="component" value="Chromosome"/>
</dbReference>
<dbReference type="InterPro" id="IPR013762">
    <property type="entry name" value="Integrase-like_cat_sf"/>
</dbReference>